<keyword evidence="7" id="KW-0812">Transmembrane</keyword>
<evidence type="ECO:0000256" key="3">
    <source>
        <dbReference type="ARBA" id="ARBA00022519"/>
    </source>
</evidence>
<evidence type="ECO:0000256" key="2">
    <source>
        <dbReference type="ARBA" id="ARBA00022475"/>
    </source>
</evidence>
<dbReference type="PANTHER" id="PTHR30606">
    <property type="entry name" value="LIPID A BIOSYNTHESIS LAUROYL ACYLTRANSFERASE"/>
    <property type="match status" value="1"/>
</dbReference>
<sequence>MPGWLKRFLMRLATIFGAFSPPWFVKTLAFFFSLIAFLCLRGQRNRIKRNLSYIGNSNPKRQSFQLFQNLGLCIAHFLQSPSLVDKIIPYCEFNLTPLRKAQKKGKAVLLITAHFGNWELAGLLLKRLGFPLSVIAEPLKDKLFETYNYYRHRFGVEVIPYDQPKKLLSAIKRKRVIVFLADRSLSGKGVEVSFFGKRRIFPKGPAFFSLRYGLPIVPGYVLLTTPPLFFRDKKGRYLYRIVAEEEISFLPSGDFENDLVRLTERIAKKIEEWVRREPTQWFVFEAEWRDETN</sequence>
<evidence type="ECO:0000256" key="6">
    <source>
        <dbReference type="ARBA" id="ARBA00023315"/>
    </source>
</evidence>
<reference evidence="8" key="1">
    <citation type="journal article" date="2020" name="mSystems">
        <title>Genome- and Community-Level Interaction Insights into Carbon Utilization and Element Cycling Functions of Hydrothermarchaeota in Hydrothermal Sediment.</title>
        <authorList>
            <person name="Zhou Z."/>
            <person name="Liu Y."/>
            <person name="Xu W."/>
            <person name="Pan J."/>
            <person name="Luo Z.H."/>
            <person name="Li M."/>
        </authorList>
    </citation>
    <scope>NUCLEOTIDE SEQUENCE [LARGE SCALE GENOMIC DNA]</scope>
    <source>
        <strain evidence="8">SpSt-906</strain>
    </source>
</reference>
<accession>A0A7C3URT7</accession>
<dbReference type="InterPro" id="IPR004960">
    <property type="entry name" value="LipA_acyltrans"/>
</dbReference>
<protein>
    <recommendedName>
        <fullName evidence="9">Lipid A biosynthesis acyltransferase</fullName>
    </recommendedName>
</protein>
<dbReference type="GO" id="GO:0009247">
    <property type="term" value="P:glycolipid biosynthetic process"/>
    <property type="evidence" value="ECO:0007669"/>
    <property type="project" value="UniProtKB-ARBA"/>
</dbReference>
<comment type="subcellular location">
    <subcellularLocation>
        <location evidence="1">Cell inner membrane</location>
    </subcellularLocation>
</comment>
<keyword evidence="2" id="KW-1003">Cell membrane</keyword>
<keyword evidence="4" id="KW-0808">Transferase</keyword>
<evidence type="ECO:0000256" key="1">
    <source>
        <dbReference type="ARBA" id="ARBA00004533"/>
    </source>
</evidence>
<evidence type="ECO:0000313" key="8">
    <source>
        <dbReference type="EMBL" id="HGE99688.1"/>
    </source>
</evidence>
<dbReference type="EMBL" id="DTMQ01000040">
    <property type="protein sequence ID" value="HGE99688.1"/>
    <property type="molecule type" value="Genomic_DNA"/>
</dbReference>
<keyword evidence="3" id="KW-0997">Cell inner membrane</keyword>
<name>A0A7C3URT7_UNCW3</name>
<dbReference type="PANTHER" id="PTHR30606:SF10">
    <property type="entry name" value="PHOSPHATIDYLINOSITOL MANNOSIDE ACYLTRANSFERASE"/>
    <property type="match status" value="1"/>
</dbReference>
<dbReference type="Pfam" id="PF03279">
    <property type="entry name" value="Lip_A_acyltrans"/>
    <property type="match status" value="1"/>
</dbReference>
<keyword evidence="6" id="KW-0012">Acyltransferase</keyword>
<evidence type="ECO:0008006" key="9">
    <source>
        <dbReference type="Google" id="ProtNLM"/>
    </source>
</evidence>
<evidence type="ECO:0000256" key="7">
    <source>
        <dbReference type="SAM" id="Phobius"/>
    </source>
</evidence>
<evidence type="ECO:0000256" key="5">
    <source>
        <dbReference type="ARBA" id="ARBA00023136"/>
    </source>
</evidence>
<evidence type="ECO:0000256" key="4">
    <source>
        <dbReference type="ARBA" id="ARBA00022679"/>
    </source>
</evidence>
<organism evidence="8">
    <name type="scientific">candidate division WOR-3 bacterium</name>
    <dbReference type="NCBI Taxonomy" id="2052148"/>
    <lineage>
        <taxon>Bacteria</taxon>
        <taxon>Bacteria division WOR-3</taxon>
    </lineage>
</organism>
<feature type="transmembrane region" description="Helical" evidence="7">
    <location>
        <begin position="20"/>
        <end position="40"/>
    </location>
</feature>
<gene>
    <name evidence="8" type="ORF">ENX07_06440</name>
</gene>
<keyword evidence="7" id="KW-1133">Transmembrane helix</keyword>
<comment type="caution">
    <text evidence="8">The sequence shown here is derived from an EMBL/GenBank/DDBJ whole genome shotgun (WGS) entry which is preliminary data.</text>
</comment>
<dbReference type="GO" id="GO:0016746">
    <property type="term" value="F:acyltransferase activity"/>
    <property type="evidence" value="ECO:0007669"/>
    <property type="project" value="UniProtKB-KW"/>
</dbReference>
<dbReference type="CDD" id="cd07984">
    <property type="entry name" value="LPLAT_LABLAT-like"/>
    <property type="match status" value="1"/>
</dbReference>
<keyword evidence="5 7" id="KW-0472">Membrane</keyword>
<dbReference type="AlphaFoldDB" id="A0A7C3URT7"/>
<dbReference type="GO" id="GO:0005886">
    <property type="term" value="C:plasma membrane"/>
    <property type="evidence" value="ECO:0007669"/>
    <property type="project" value="UniProtKB-SubCell"/>
</dbReference>
<proteinExistence type="predicted"/>
<feature type="transmembrane region" description="Helical" evidence="7">
    <location>
        <begin position="212"/>
        <end position="230"/>
    </location>
</feature>